<feature type="binding site" evidence="13">
    <location>
        <position position="315"/>
    </location>
    <ligand>
        <name>GTP</name>
        <dbReference type="ChEBI" id="CHEBI:37565"/>
    </ligand>
</feature>
<comment type="function">
    <text evidence="13">Catalyzes the conversion of GTP to 2,5-diamino-6-ribosylamino-4(3H)-pyrimidinone 5'-phosphate (DARP), formate and pyrophosphate.</text>
</comment>
<feature type="binding site" evidence="13">
    <location>
        <position position="399"/>
    </location>
    <ligand>
        <name>GTP</name>
        <dbReference type="ChEBI" id="CHEBI:37565"/>
    </ligand>
</feature>
<dbReference type="InterPro" id="IPR036144">
    <property type="entry name" value="RibA-like_sf"/>
</dbReference>
<accession>A0ABN2N774</accession>
<evidence type="ECO:0000313" key="15">
    <source>
        <dbReference type="EMBL" id="GAA1855978.1"/>
    </source>
</evidence>
<sequence length="460" mass="47374">MTAVVPDHERHTAAVAHTVPAALEALRAGRPVLVADDAARENEVDVVLSAASASAEWVAWTVRHTSGYLCAPMPAARANALHLPLMWPDSEDPLTTAYTVSVDARGVGTGISAADRALTLRTLADPATTPSDLIRPGHVLPLRARPGGVRERQGHTEAAVDLVRLAGTPAGSPPAAAGPAAVAAIAELVSDDGTMLRYDDAARLAAEMNLVLITVSDLVEFLDEVEPVTAPADLPAADGPARVRRVATAVLPTEHGTFEVTSYRDLVTGAEHLALVAPPAPGDAAPAPAPALVRVHSECLTGDAFGSLRCDCGPQLAASLEAVTAAAAAGRPGAVVYLRGHEGRGIGLADKIAAYALQDRGLDTVDANAHLGLPVDAREYGAAAAILADLGVKQVELLTNNPAKTGGLAADGVDVVGRRPLHVGAGPHNARYLATKQERMGHLTGETTHEIADEFQEAGR</sequence>
<dbReference type="SUPFAM" id="SSF55821">
    <property type="entry name" value="YrdC/RibB"/>
    <property type="match status" value="1"/>
</dbReference>
<dbReference type="PANTHER" id="PTHR21327">
    <property type="entry name" value="GTP CYCLOHYDROLASE II-RELATED"/>
    <property type="match status" value="1"/>
</dbReference>
<dbReference type="CDD" id="cd00641">
    <property type="entry name" value="GTP_cyclohydro2"/>
    <property type="match status" value="1"/>
</dbReference>
<comment type="catalytic activity">
    <reaction evidence="12 13">
        <text>GTP + 4 H2O = 2,5-diamino-6-hydroxy-4-(5-phosphoribosylamino)-pyrimidine + formate + 2 phosphate + 3 H(+)</text>
        <dbReference type="Rhea" id="RHEA:23704"/>
        <dbReference type="ChEBI" id="CHEBI:15377"/>
        <dbReference type="ChEBI" id="CHEBI:15378"/>
        <dbReference type="ChEBI" id="CHEBI:15740"/>
        <dbReference type="ChEBI" id="CHEBI:37565"/>
        <dbReference type="ChEBI" id="CHEBI:43474"/>
        <dbReference type="ChEBI" id="CHEBI:58614"/>
        <dbReference type="EC" id="3.5.4.25"/>
    </reaction>
</comment>
<evidence type="ECO:0000256" key="13">
    <source>
        <dbReference type="HAMAP-Rule" id="MF_00179"/>
    </source>
</evidence>
<feature type="binding site" evidence="13">
    <location>
        <position position="404"/>
    </location>
    <ligand>
        <name>GTP</name>
        <dbReference type="ChEBI" id="CHEBI:37565"/>
    </ligand>
</feature>
<feature type="active site" description="Proton acceptor" evidence="13">
    <location>
        <position position="376"/>
    </location>
</feature>
<comment type="cofactor">
    <cofactor evidence="13">
        <name>Zn(2+)</name>
        <dbReference type="ChEBI" id="CHEBI:29105"/>
    </cofactor>
    <text evidence="13">Binds 1 zinc ion per subunit.</text>
</comment>
<feature type="binding site" evidence="13">
    <location>
        <begin position="294"/>
        <end position="298"/>
    </location>
    <ligand>
        <name>GTP</name>
        <dbReference type="ChEBI" id="CHEBI:37565"/>
    </ligand>
</feature>
<feature type="binding site" evidence="13">
    <location>
        <position position="310"/>
    </location>
    <ligand>
        <name>Zn(2+)</name>
        <dbReference type="ChEBI" id="CHEBI:29105"/>
        <note>catalytic</note>
    </ligand>
</feature>
<feature type="binding site" evidence="13">
    <location>
        <position position="312"/>
    </location>
    <ligand>
        <name>Zn(2+)</name>
        <dbReference type="ChEBI" id="CHEBI:29105"/>
        <note>catalytic</note>
    </ligand>
</feature>
<name>A0ABN2N774_9MICO</name>
<evidence type="ECO:0000256" key="5">
    <source>
        <dbReference type="ARBA" id="ARBA00005520"/>
    </source>
</evidence>
<feature type="binding site" evidence="13">
    <location>
        <position position="299"/>
    </location>
    <ligand>
        <name>Zn(2+)</name>
        <dbReference type="ChEBI" id="CHEBI:29105"/>
        <note>catalytic</note>
    </ligand>
</feature>
<evidence type="ECO:0000256" key="10">
    <source>
        <dbReference type="ARBA" id="ARBA00022833"/>
    </source>
</evidence>
<dbReference type="PANTHER" id="PTHR21327:SF18">
    <property type="entry name" value="3,4-DIHYDROXY-2-BUTANONE 4-PHOSPHATE SYNTHASE"/>
    <property type="match status" value="1"/>
</dbReference>
<evidence type="ECO:0000256" key="9">
    <source>
        <dbReference type="ARBA" id="ARBA00022801"/>
    </source>
</evidence>
<reference evidence="15 16" key="1">
    <citation type="journal article" date="2019" name="Int. J. Syst. Evol. Microbiol.">
        <title>The Global Catalogue of Microorganisms (GCM) 10K type strain sequencing project: providing services to taxonomists for standard genome sequencing and annotation.</title>
        <authorList>
            <consortium name="The Broad Institute Genomics Platform"/>
            <consortium name="The Broad Institute Genome Sequencing Center for Infectious Disease"/>
            <person name="Wu L."/>
            <person name="Ma J."/>
        </authorList>
    </citation>
    <scope>NUCLEOTIDE SEQUENCE [LARGE SCALE GENOMIC DNA]</scope>
    <source>
        <strain evidence="15 16">JCM 14326</strain>
    </source>
</reference>
<comment type="caution">
    <text evidence="15">The sequence shown here is derived from an EMBL/GenBank/DDBJ whole genome shotgun (WGS) entry which is preliminary data.</text>
</comment>
<dbReference type="Gene3D" id="3.90.870.10">
    <property type="entry name" value="DHBP synthase"/>
    <property type="match status" value="1"/>
</dbReference>
<dbReference type="InterPro" id="IPR017945">
    <property type="entry name" value="DHBP_synth_RibB-like_a/b_dom"/>
</dbReference>
<dbReference type="SUPFAM" id="SSF142695">
    <property type="entry name" value="RibA-like"/>
    <property type="match status" value="1"/>
</dbReference>
<gene>
    <name evidence="13" type="primary">ribA</name>
    <name evidence="15" type="ORF">GCM10009751_11270</name>
</gene>
<evidence type="ECO:0000256" key="12">
    <source>
        <dbReference type="ARBA" id="ARBA00049295"/>
    </source>
</evidence>
<comment type="function">
    <text evidence="2">Catalyzes the conversion of D-ribulose 5-phosphate to formate and 3,4-dihydroxy-2-butanone 4-phosphate.</text>
</comment>
<dbReference type="PIRSF" id="PIRSF001259">
    <property type="entry name" value="RibA"/>
    <property type="match status" value="1"/>
</dbReference>
<comment type="catalytic activity">
    <reaction evidence="1">
        <text>D-ribulose 5-phosphate = (2S)-2-hydroxy-3-oxobutyl phosphate + formate + H(+)</text>
        <dbReference type="Rhea" id="RHEA:18457"/>
        <dbReference type="ChEBI" id="CHEBI:15378"/>
        <dbReference type="ChEBI" id="CHEBI:15740"/>
        <dbReference type="ChEBI" id="CHEBI:58121"/>
        <dbReference type="ChEBI" id="CHEBI:58830"/>
        <dbReference type="EC" id="4.1.99.12"/>
    </reaction>
</comment>
<dbReference type="EMBL" id="BAAANL010000002">
    <property type="protein sequence ID" value="GAA1855978.1"/>
    <property type="molecule type" value="Genomic_DNA"/>
</dbReference>
<keyword evidence="10 13" id="KW-0862">Zinc</keyword>
<dbReference type="NCBIfam" id="NF001591">
    <property type="entry name" value="PRK00393.1"/>
    <property type="match status" value="1"/>
</dbReference>
<keyword evidence="7 13" id="KW-0479">Metal-binding</keyword>
<evidence type="ECO:0000256" key="6">
    <source>
        <dbReference type="ARBA" id="ARBA00022619"/>
    </source>
</evidence>
<dbReference type="Pfam" id="PF00926">
    <property type="entry name" value="DHBP_synthase"/>
    <property type="match status" value="1"/>
</dbReference>
<comment type="pathway">
    <text evidence="3 13">Cofactor biosynthesis; riboflavin biosynthesis; 5-amino-6-(D-ribitylamino)uracil from GTP: step 1/4.</text>
</comment>
<feature type="binding site" evidence="13">
    <location>
        <begin position="342"/>
        <end position="344"/>
    </location>
    <ligand>
        <name>GTP</name>
        <dbReference type="ChEBI" id="CHEBI:37565"/>
    </ligand>
</feature>
<dbReference type="NCBIfam" id="TIGR00505">
    <property type="entry name" value="ribA"/>
    <property type="match status" value="1"/>
</dbReference>
<dbReference type="Proteomes" id="UP001501094">
    <property type="component" value="Unassembled WGS sequence"/>
</dbReference>
<evidence type="ECO:0000256" key="11">
    <source>
        <dbReference type="ARBA" id="ARBA00023134"/>
    </source>
</evidence>
<keyword evidence="6 13" id="KW-0686">Riboflavin biosynthesis</keyword>
<evidence type="ECO:0000256" key="4">
    <source>
        <dbReference type="ARBA" id="ARBA00004904"/>
    </source>
</evidence>
<evidence type="ECO:0000256" key="1">
    <source>
        <dbReference type="ARBA" id="ARBA00000141"/>
    </source>
</evidence>
<comment type="pathway">
    <text evidence="4">Cofactor biosynthesis; riboflavin biosynthesis; 2-hydroxy-3-oxobutyl phosphate from D-ribulose 5-phosphate: step 1/1.</text>
</comment>
<comment type="similarity">
    <text evidence="13">Belongs to the GTP cyclohydrolase II family.</text>
</comment>
<dbReference type="InterPro" id="IPR000926">
    <property type="entry name" value="RibA"/>
</dbReference>
<keyword evidence="11 13" id="KW-0342">GTP-binding</keyword>
<dbReference type="RefSeq" id="WP_344100432.1">
    <property type="nucleotide sequence ID" value="NZ_BAAANL010000002.1"/>
</dbReference>
<dbReference type="Pfam" id="PF00925">
    <property type="entry name" value="GTP_cyclohydro2"/>
    <property type="match status" value="1"/>
</dbReference>
<feature type="active site" description="Nucleophile" evidence="13">
    <location>
        <position position="378"/>
    </location>
</feature>
<protein>
    <recommendedName>
        <fullName evidence="13">GTP cyclohydrolase-2</fullName>
        <ecNumber evidence="13">3.5.4.25</ecNumber>
    </recommendedName>
    <alternativeName>
        <fullName evidence="13">GTP cyclohydrolase II</fullName>
    </alternativeName>
</protein>
<keyword evidence="16" id="KW-1185">Reference proteome</keyword>
<evidence type="ECO:0000256" key="3">
    <source>
        <dbReference type="ARBA" id="ARBA00004853"/>
    </source>
</evidence>
<keyword evidence="9 13" id="KW-0378">Hydrolase</keyword>
<dbReference type="NCBIfam" id="TIGR00506">
    <property type="entry name" value="ribB"/>
    <property type="match status" value="1"/>
</dbReference>
<dbReference type="Gene3D" id="3.40.50.10990">
    <property type="entry name" value="GTP cyclohydrolase II"/>
    <property type="match status" value="1"/>
</dbReference>
<dbReference type="InterPro" id="IPR032677">
    <property type="entry name" value="GTP_cyclohydro_II"/>
</dbReference>
<dbReference type="InterPro" id="IPR000422">
    <property type="entry name" value="DHBP_synthase_RibB"/>
</dbReference>
<dbReference type="EC" id="3.5.4.25" evidence="13"/>
<feature type="domain" description="GTP cyclohydrolase II" evidence="14">
    <location>
        <begin position="245"/>
        <end position="420"/>
    </location>
</feature>
<evidence type="ECO:0000256" key="7">
    <source>
        <dbReference type="ARBA" id="ARBA00022723"/>
    </source>
</evidence>
<evidence type="ECO:0000256" key="8">
    <source>
        <dbReference type="ARBA" id="ARBA00022741"/>
    </source>
</evidence>
<evidence type="ECO:0000256" key="2">
    <source>
        <dbReference type="ARBA" id="ARBA00002284"/>
    </source>
</evidence>
<feature type="binding site" evidence="13">
    <location>
        <position position="364"/>
    </location>
    <ligand>
        <name>GTP</name>
        <dbReference type="ChEBI" id="CHEBI:37565"/>
    </ligand>
</feature>
<comment type="similarity">
    <text evidence="5">In the N-terminal section; belongs to the DHBP synthase family.</text>
</comment>
<evidence type="ECO:0000313" key="16">
    <source>
        <dbReference type="Proteomes" id="UP001501094"/>
    </source>
</evidence>
<organism evidence="15 16">
    <name type="scientific">Myceligenerans crystallogenes</name>
    <dbReference type="NCBI Taxonomy" id="316335"/>
    <lineage>
        <taxon>Bacteria</taxon>
        <taxon>Bacillati</taxon>
        <taxon>Actinomycetota</taxon>
        <taxon>Actinomycetes</taxon>
        <taxon>Micrococcales</taxon>
        <taxon>Promicromonosporaceae</taxon>
        <taxon>Myceligenerans</taxon>
    </lineage>
</organism>
<proteinExistence type="inferred from homology"/>
<evidence type="ECO:0000259" key="14">
    <source>
        <dbReference type="Pfam" id="PF00925"/>
    </source>
</evidence>
<dbReference type="HAMAP" id="MF_00179">
    <property type="entry name" value="RibA"/>
    <property type="match status" value="1"/>
</dbReference>
<keyword evidence="8 13" id="KW-0547">Nucleotide-binding</keyword>